<keyword evidence="7 9" id="KW-0472">Membrane</keyword>
<feature type="domain" description="Ammonium transporter AmtB-like" evidence="10">
    <location>
        <begin position="8"/>
        <end position="398"/>
    </location>
</feature>
<feature type="transmembrane region" description="Helical" evidence="9">
    <location>
        <begin position="160"/>
        <end position="181"/>
    </location>
</feature>
<dbReference type="Pfam" id="PF00909">
    <property type="entry name" value="Ammonium_transp"/>
    <property type="match status" value="1"/>
</dbReference>
<feature type="transmembrane region" description="Helical" evidence="9">
    <location>
        <begin position="126"/>
        <end position="148"/>
    </location>
</feature>
<dbReference type="Gene3D" id="1.10.3430.10">
    <property type="entry name" value="Ammonium transporter AmtB like domains"/>
    <property type="match status" value="1"/>
</dbReference>
<keyword evidence="4" id="KW-1003">Cell membrane</keyword>
<dbReference type="SUPFAM" id="SSF111352">
    <property type="entry name" value="Ammonium transporter"/>
    <property type="match status" value="1"/>
</dbReference>
<feature type="transmembrane region" description="Helical" evidence="9">
    <location>
        <begin position="97"/>
        <end position="119"/>
    </location>
</feature>
<comment type="subcellular location">
    <subcellularLocation>
        <location evidence="1">Cell membrane</location>
        <topology evidence="1">Multi-pass membrane protein</topology>
    </subcellularLocation>
</comment>
<evidence type="ECO:0000256" key="6">
    <source>
        <dbReference type="ARBA" id="ARBA00022989"/>
    </source>
</evidence>
<evidence type="ECO:0000256" key="4">
    <source>
        <dbReference type="ARBA" id="ARBA00022475"/>
    </source>
</evidence>
<accession>A0A485LTU4</accession>
<organism evidence="11">
    <name type="scientific">anaerobic digester metagenome</name>
    <dbReference type="NCBI Taxonomy" id="1263854"/>
    <lineage>
        <taxon>unclassified sequences</taxon>
        <taxon>metagenomes</taxon>
        <taxon>ecological metagenomes</taxon>
    </lineage>
</organism>
<evidence type="ECO:0000259" key="10">
    <source>
        <dbReference type="Pfam" id="PF00909"/>
    </source>
</evidence>
<feature type="transmembrane region" description="Helical" evidence="9">
    <location>
        <begin position="312"/>
        <end position="340"/>
    </location>
</feature>
<dbReference type="InterPro" id="IPR024041">
    <property type="entry name" value="NH4_transpt_AmtB-like_dom"/>
</dbReference>
<feature type="transmembrane region" description="Helical" evidence="9">
    <location>
        <begin position="258"/>
        <end position="275"/>
    </location>
</feature>
<evidence type="ECO:0000256" key="7">
    <source>
        <dbReference type="ARBA" id="ARBA00023136"/>
    </source>
</evidence>
<dbReference type="PROSITE" id="PS01219">
    <property type="entry name" value="AMMONIUM_TRANSP"/>
    <property type="match status" value="1"/>
</dbReference>
<dbReference type="PANTHER" id="PTHR43029:SF10">
    <property type="entry name" value="AMMONIUM TRANSPORTER MEP2"/>
    <property type="match status" value="1"/>
</dbReference>
<keyword evidence="8" id="KW-0924">Ammonia transport</keyword>
<dbReference type="NCBIfam" id="TIGR00836">
    <property type="entry name" value="amt"/>
    <property type="match status" value="1"/>
</dbReference>
<keyword evidence="6 9" id="KW-1133">Transmembrane helix</keyword>
<evidence type="ECO:0000256" key="1">
    <source>
        <dbReference type="ARBA" id="ARBA00004651"/>
    </source>
</evidence>
<dbReference type="GO" id="GO:0005886">
    <property type="term" value="C:plasma membrane"/>
    <property type="evidence" value="ECO:0007669"/>
    <property type="project" value="UniProtKB-SubCell"/>
</dbReference>
<evidence type="ECO:0000256" key="2">
    <source>
        <dbReference type="ARBA" id="ARBA00005887"/>
    </source>
</evidence>
<evidence type="ECO:0000256" key="5">
    <source>
        <dbReference type="ARBA" id="ARBA00022692"/>
    </source>
</evidence>
<gene>
    <name evidence="11" type="primary">amtB</name>
    <name evidence="11" type="ORF">SCFA_1030004</name>
</gene>
<feature type="transmembrane region" description="Helical" evidence="9">
    <location>
        <begin position="281"/>
        <end position="300"/>
    </location>
</feature>
<dbReference type="AlphaFoldDB" id="A0A485LTU4"/>
<protein>
    <submittedName>
        <fullName evidence="11">Ammonium transporter</fullName>
    </submittedName>
</protein>
<dbReference type="InterPro" id="IPR029020">
    <property type="entry name" value="Ammonium/urea_transptr"/>
</dbReference>
<feature type="transmembrane region" description="Helical" evidence="9">
    <location>
        <begin position="346"/>
        <end position="371"/>
    </location>
</feature>
<dbReference type="EMBL" id="CAADRM010000006">
    <property type="protein sequence ID" value="VFU11327.1"/>
    <property type="molecule type" value="Genomic_DNA"/>
</dbReference>
<feature type="transmembrane region" description="Helical" evidence="9">
    <location>
        <begin position="12"/>
        <end position="32"/>
    </location>
</feature>
<evidence type="ECO:0000313" key="11">
    <source>
        <dbReference type="EMBL" id="VFU11327.1"/>
    </source>
</evidence>
<proteinExistence type="inferred from homology"/>
<feature type="transmembrane region" description="Helical" evidence="9">
    <location>
        <begin position="225"/>
        <end position="246"/>
    </location>
</feature>
<evidence type="ECO:0000256" key="3">
    <source>
        <dbReference type="ARBA" id="ARBA00022448"/>
    </source>
</evidence>
<dbReference type="InterPro" id="IPR001905">
    <property type="entry name" value="Ammonium_transpt"/>
</dbReference>
<evidence type="ECO:0000256" key="8">
    <source>
        <dbReference type="ARBA" id="ARBA00023177"/>
    </source>
</evidence>
<evidence type="ECO:0000256" key="9">
    <source>
        <dbReference type="SAM" id="Phobius"/>
    </source>
</evidence>
<sequence length="401" mass="41922">MISSGDTAWMLVATALVMLMTPGLALFYGGLVRSKNVLGTMMQSFVCLGLISVLWIVYGYSLAFGGDAGGVIGTFQWFGLKGVGTDAGPYSDTIPHLLFAAFQLMFAIITPALITGAFAERMKFSGFILFVVLWSTFVYLPVCHWVWGGGWLGRLGALDFAGGTVIHINSGTAALIAALIIGRRKGYKAQPIYPHNLPLTVLGASLLWFGWFGFNAGSALGANEIATLAFFTTQAATGAAALSWILAEKIARDKPTTLGAVSGAVAGLVAITPAAGFVGPVSAVVIGFTAGILCYLAVLLKERLGYDDSLDVVAVHGIGGLWGALATGLFASVGATGLFFGNARQFVVQIIGASSAIVYSAIVTTVILLALKYTVGLRVSEEDEIQGLDVSQHNETGYAIR</sequence>
<keyword evidence="3" id="KW-0813">Transport</keyword>
<dbReference type="PANTHER" id="PTHR43029">
    <property type="entry name" value="AMMONIUM TRANSPORTER MEP2"/>
    <property type="match status" value="1"/>
</dbReference>
<keyword evidence="5 9" id="KW-0812">Transmembrane</keyword>
<comment type="similarity">
    <text evidence="2">Belongs to the ammonia transporter channel (TC 1.A.11.2) family.</text>
</comment>
<name>A0A485LTU4_9ZZZZ</name>
<feature type="transmembrane region" description="Helical" evidence="9">
    <location>
        <begin position="193"/>
        <end position="213"/>
    </location>
</feature>
<dbReference type="GO" id="GO:0008519">
    <property type="term" value="F:ammonium channel activity"/>
    <property type="evidence" value="ECO:0007669"/>
    <property type="project" value="InterPro"/>
</dbReference>
<dbReference type="InterPro" id="IPR018047">
    <property type="entry name" value="Ammonium_transpt_CS"/>
</dbReference>
<dbReference type="FunFam" id="1.10.3430.10:FF:000007">
    <property type="entry name" value="Ammonium transporter"/>
    <property type="match status" value="1"/>
</dbReference>
<feature type="transmembrane region" description="Helical" evidence="9">
    <location>
        <begin position="44"/>
        <end position="63"/>
    </location>
</feature>
<reference evidence="11" key="1">
    <citation type="submission" date="2019-03" db="EMBL/GenBank/DDBJ databases">
        <authorList>
            <person name="Hao L."/>
        </authorList>
    </citation>
    <scope>NUCLEOTIDE SEQUENCE</scope>
</reference>